<dbReference type="Pfam" id="PF00482">
    <property type="entry name" value="T2SSF"/>
    <property type="match status" value="1"/>
</dbReference>
<dbReference type="EMBL" id="JAUTWS010000010">
    <property type="protein sequence ID" value="MDO9709139.1"/>
    <property type="molecule type" value="Genomic_DNA"/>
</dbReference>
<gene>
    <name evidence="8" type="ORF">Q7A36_12370</name>
</gene>
<evidence type="ECO:0000256" key="6">
    <source>
        <dbReference type="SAM" id="Phobius"/>
    </source>
</evidence>
<keyword evidence="5 6" id="KW-0472">Membrane</keyword>
<evidence type="ECO:0000259" key="7">
    <source>
        <dbReference type="Pfam" id="PF00482"/>
    </source>
</evidence>
<organism evidence="8 9">
    <name type="scientific">Paracraurococcus lichenis</name>
    <dbReference type="NCBI Taxonomy" id="3064888"/>
    <lineage>
        <taxon>Bacteria</taxon>
        <taxon>Pseudomonadati</taxon>
        <taxon>Pseudomonadota</taxon>
        <taxon>Alphaproteobacteria</taxon>
        <taxon>Acetobacterales</taxon>
        <taxon>Roseomonadaceae</taxon>
        <taxon>Paracraurococcus</taxon>
    </lineage>
</organism>
<reference evidence="8 9" key="1">
    <citation type="submission" date="2023-08" db="EMBL/GenBank/DDBJ databases">
        <title>The draft genome sequence of Paracraurococcus sp. LOR1-02.</title>
        <authorList>
            <person name="Kingkaew E."/>
            <person name="Tanasupawat S."/>
        </authorList>
    </citation>
    <scope>NUCLEOTIDE SEQUENCE [LARGE SCALE GENOMIC DNA]</scope>
    <source>
        <strain evidence="8 9">LOR1-02</strain>
    </source>
</reference>
<name>A0ABT9DZ25_9PROT</name>
<feature type="transmembrane region" description="Helical" evidence="6">
    <location>
        <begin position="12"/>
        <end position="35"/>
    </location>
</feature>
<protein>
    <submittedName>
        <fullName evidence="8">Type II secretion system F family protein</fullName>
    </submittedName>
</protein>
<accession>A0ABT9DZ25</accession>
<keyword evidence="3 6" id="KW-0812">Transmembrane</keyword>
<comment type="subcellular location">
    <subcellularLocation>
        <location evidence="1">Cell membrane</location>
        <topology evidence="1">Multi-pass membrane protein</topology>
    </subcellularLocation>
</comment>
<comment type="caution">
    <text evidence="8">The sequence shown here is derived from an EMBL/GenBank/DDBJ whole genome shotgun (WGS) entry which is preliminary data.</text>
</comment>
<feature type="domain" description="Type II secretion system protein GspF" evidence="7">
    <location>
        <begin position="177"/>
        <end position="304"/>
    </location>
</feature>
<dbReference type="InterPro" id="IPR018076">
    <property type="entry name" value="T2SS_GspF_dom"/>
</dbReference>
<keyword evidence="9" id="KW-1185">Reference proteome</keyword>
<keyword evidence="4 6" id="KW-1133">Transmembrane helix</keyword>
<evidence type="ECO:0000256" key="4">
    <source>
        <dbReference type="ARBA" id="ARBA00022989"/>
    </source>
</evidence>
<evidence type="ECO:0000256" key="2">
    <source>
        <dbReference type="ARBA" id="ARBA00022475"/>
    </source>
</evidence>
<dbReference type="Proteomes" id="UP001243009">
    <property type="component" value="Unassembled WGS sequence"/>
</dbReference>
<evidence type="ECO:0000313" key="9">
    <source>
        <dbReference type="Proteomes" id="UP001243009"/>
    </source>
</evidence>
<evidence type="ECO:0000313" key="8">
    <source>
        <dbReference type="EMBL" id="MDO9709139.1"/>
    </source>
</evidence>
<evidence type="ECO:0000256" key="3">
    <source>
        <dbReference type="ARBA" id="ARBA00022692"/>
    </source>
</evidence>
<dbReference type="PANTHER" id="PTHR35007">
    <property type="entry name" value="INTEGRAL MEMBRANE PROTEIN-RELATED"/>
    <property type="match status" value="1"/>
</dbReference>
<dbReference type="PANTHER" id="PTHR35007:SF2">
    <property type="entry name" value="PILUS ASSEMBLE PROTEIN"/>
    <property type="match status" value="1"/>
</dbReference>
<sequence>MTPAMLGAGVPALLLAGAAALLGFGLVLAWMWRAIARDQRIGERMLEVQRAAGIDQVALPWSPQRLLLRGLAAIGRVLTGGGILSGRTVAELEQTLMAAGFRGDRALAIFVGGKVLLFLGLPLAAAIGLRLAGAGQTGWMVGLIAAAVGGLLLPDLVAKRLRKRYLKELERGLPDALDLMVICSEAGLALEGAIERVAAEIRPANRAVATEFALCGSELRILADRRAALLNMAERTGLGLLRRLGMTLAQTLQYGTPLTQALRTLSAEMRQEQLVRFEARAAKLPVLLTVPMILCILPTLFLVVAGPAMLQASRLW</sequence>
<feature type="transmembrane region" description="Helical" evidence="6">
    <location>
        <begin position="286"/>
        <end position="310"/>
    </location>
</feature>
<evidence type="ECO:0000256" key="1">
    <source>
        <dbReference type="ARBA" id="ARBA00004651"/>
    </source>
</evidence>
<dbReference type="RefSeq" id="WP_305104003.1">
    <property type="nucleotide sequence ID" value="NZ_JAUTWS010000010.1"/>
</dbReference>
<feature type="transmembrane region" description="Helical" evidence="6">
    <location>
        <begin position="139"/>
        <end position="158"/>
    </location>
</feature>
<proteinExistence type="predicted"/>
<keyword evidence="2" id="KW-1003">Cell membrane</keyword>
<feature type="transmembrane region" description="Helical" evidence="6">
    <location>
        <begin position="106"/>
        <end position="127"/>
    </location>
</feature>
<evidence type="ECO:0000256" key="5">
    <source>
        <dbReference type="ARBA" id="ARBA00023136"/>
    </source>
</evidence>